<organism evidence="1 2">
    <name type="scientific">Clostridium subterminale</name>
    <dbReference type="NCBI Taxonomy" id="1550"/>
    <lineage>
        <taxon>Bacteria</taxon>
        <taxon>Bacillati</taxon>
        <taxon>Bacillota</taxon>
        <taxon>Clostridia</taxon>
        <taxon>Eubacteriales</taxon>
        <taxon>Clostridiaceae</taxon>
        <taxon>Clostridium</taxon>
    </lineage>
</organism>
<reference evidence="1 2" key="1">
    <citation type="journal article" date="2019" name="Int. J. Syst. Evol. Microbiol.">
        <title>The Global Catalogue of Microorganisms (GCM) 10K type strain sequencing project: providing services to taxonomists for standard genome sequencing and annotation.</title>
        <authorList>
            <consortium name="The Broad Institute Genomics Platform"/>
            <consortium name="The Broad Institute Genome Sequencing Center for Infectious Disease"/>
            <person name="Wu L."/>
            <person name="Ma J."/>
        </authorList>
    </citation>
    <scope>NUCLEOTIDE SEQUENCE [LARGE SCALE GENOMIC DNA]</scope>
    <source>
        <strain evidence="1 2">JCM 1417</strain>
    </source>
</reference>
<proteinExistence type="predicted"/>
<dbReference type="EMBL" id="BAAACI010000005">
    <property type="protein sequence ID" value="GAA0771702.1"/>
    <property type="molecule type" value="Genomic_DNA"/>
</dbReference>
<keyword evidence="2" id="KW-1185">Reference proteome</keyword>
<dbReference type="Proteomes" id="UP001501047">
    <property type="component" value="Unassembled WGS sequence"/>
</dbReference>
<accession>A0ABN1KMY4</accession>
<evidence type="ECO:0000313" key="1">
    <source>
        <dbReference type="EMBL" id="GAA0771702.1"/>
    </source>
</evidence>
<sequence>MLQRGYCKTNMKMLEEQLLLFCVALLKVTVIKYTSYENIGGRPIQLGLIIIFFLLSKDVSTHTCALDIHLNLAAVPVIKN</sequence>
<comment type="caution">
    <text evidence="1">The sequence shown here is derived from an EMBL/GenBank/DDBJ whole genome shotgun (WGS) entry which is preliminary data.</text>
</comment>
<name>A0ABN1KMY4_CLOSU</name>
<gene>
    <name evidence="1" type="ORF">GCM10008908_16470</name>
</gene>
<protein>
    <submittedName>
        <fullName evidence="1">Uncharacterized protein</fullName>
    </submittedName>
</protein>
<evidence type="ECO:0000313" key="2">
    <source>
        <dbReference type="Proteomes" id="UP001501047"/>
    </source>
</evidence>